<dbReference type="AlphaFoldDB" id="K5BFE9"/>
<sequence>MAGLGLAATIAVLVLTGIGAQLGWRLPAPSQLIRVIRNNGQS</sequence>
<name>K5BFE9_MYCHD</name>
<organism evidence="1 2">
    <name type="scientific">Mycolicibacterium hassiacum (strain DSM 44199 / CIP 105218 / JCM 12690 / 3849)</name>
    <name type="common">Mycobacterium hassiacum</name>
    <dbReference type="NCBI Taxonomy" id="1122247"/>
    <lineage>
        <taxon>Bacteria</taxon>
        <taxon>Bacillati</taxon>
        <taxon>Actinomycetota</taxon>
        <taxon>Actinomycetes</taxon>
        <taxon>Mycobacteriales</taxon>
        <taxon>Mycobacteriaceae</taxon>
        <taxon>Mycolicibacterium</taxon>
    </lineage>
</organism>
<evidence type="ECO:0000313" key="1">
    <source>
        <dbReference type="EMBL" id="EKF23822.1"/>
    </source>
</evidence>
<dbReference type="STRING" id="1122247.GCA_000379865_00201"/>
<dbReference type="Proteomes" id="UP000006265">
    <property type="component" value="Unassembled WGS sequence"/>
</dbReference>
<protein>
    <submittedName>
        <fullName evidence="1">Putative membrane protein</fullName>
    </submittedName>
</protein>
<dbReference type="EMBL" id="AMRA01000054">
    <property type="protein sequence ID" value="EKF23822.1"/>
    <property type="molecule type" value="Genomic_DNA"/>
</dbReference>
<evidence type="ECO:0000313" key="2">
    <source>
        <dbReference type="Proteomes" id="UP000006265"/>
    </source>
</evidence>
<keyword evidence="2" id="KW-1185">Reference proteome</keyword>
<comment type="caution">
    <text evidence="1">The sequence shown here is derived from an EMBL/GenBank/DDBJ whole genome shotgun (WGS) entry which is preliminary data.</text>
</comment>
<dbReference type="RefSeq" id="WP_005627436.1">
    <property type="nucleotide sequence ID" value="NZ_AMRA01000054.1"/>
</dbReference>
<dbReference type="PATRIC" id="fig|1122247.3.peg.2109"/>
<proteinExistence type="predicted"/>
<accession>K5BFE9</accession>
<gene>
    <name evidence="1" type="ORF">C731_2190</name>
</gene>
<reference evidence="1 2" key="1">
    <citation type="journal article" date="2012" name="J. Bacteriol.">
        <title>Genome sequence of Mycobacterium hassiacum DSM 44199, a rare source of heat-stable mycobacterial proteins.</title>
        <authorList>
            <person name="Tiago I."/>
            <person name="Maranha A."/>
            <person name="Mendes V."/>
            <person name="Alarico S."/>
            <person name="Moynihan P.J."/>
            <person name="Clarke A.J."/>
            <person name="Macedo-Ribeiro S."/>
            <person name="Pereira P.J."/>
            <person name="Empadinhas N."/>
        </authorList>
    </citation>
    <scope>NUCLEOTIDE SEQUENCE [LARGE SCALE GENOMIC DNA]</scope>
    <source>
        <strain evidence="2">DSM 44199 / CIP 105218 / JCM 12690 / 3849</strain>
    </source>
</reference>